<evidence type="ECO:0000259" key="1">
    <source>
        <dbReference type="Pfam" id="PF12728"/>
    </source>
</evidence>
<evidence type="ECO:0000313" key="2">
    <source>
        <dbReference type="EMBL" id="GLV61151.1"/>
    </source>
</evidence>
<comment type="caution">
    <text evidence="2">The sequence shown here is derived from an EMBL/GenBank/DDBJ whole genome shotgun (WGS) entry which is preliminary data.</text>
</comment>
<dbReference type="InterPro" id="IPR041657">
    <property type="entry name" value="HTH_17"/>
</dbReference>
<feature type="domain" description="Helix-turn-helix" evidence="1">
    <location>
        <begin position="3"/>
        <end position="50"/>
    </location>
</feature>
<dbReference type="RefSeq" id="WP_338258561.1">
    <property type="nucleotide sequence ID" value="NZ_BSRI01000003.1"/>
</dbReference>
<dbReference type="Proteomes" id="UP001344906">
    <property type="component" value="Unassembled WGS sequence"/>
</dbReference>
<proteinExistence type="predicted"/>
<organism evidence="2 3">
    <name type="scientific">Dictyobacter halimunensis</name>
    <dbReference type="NCBI Taxonomy" id="3026934"/>
    <lineage>
        <taxon>Bacteria</taxon>
        <taxon>Bacillati</taxon>
        <taxon>Chloroflexota</taxon>
        <taxon>Ktedonobacteria</taxon>
        <taxon>Ktedonobacterales</taxon>
        <taxon>Dictyobacteraceae</taxon>
        <taxon>Dictyobacter</taxon>
    </lineage>
</organism>
<gene>
    <name evidence="2" type="ORF">KDH_79670</name>
</gene>
<evidence type="ECO:0000313" key="3">
    <source>
        <dbReference type="Proteomes" id="UP001344906"/>
    </source>
</evidence>
<dbReference type="InterPro" id="IPR010093">
    <property type="entry name" value="SinI_DNA-bd"/>
</dbReference>
<reference evidence="2 3" key="1">
    <citation type="submission" date="2023-02" db="EMBL/GenBank/DDBJ databases">
        <title>Dictyobacter halimunensis sp. nov., a new member of the class Ktedonobacteria from forest soil in a geothermal area.</title>
        <authorList>
            <person name="Rachmania M.K."/>
            <person name="Ningsih F."/>
            <person name="Sakai Y."/>
            <person name="Yabe S."/>
            <person name="Yokota A."/>
            <person name="Sjamsuridzal W."/>
        </authorList>
    </citation>
    <scope>NUCLEOTIDE SEQUENCE [LARGE SCALE GENOMIC DNA]</scope>
    <source>
        <strain evidence="2 3">S3.2.2.5</strain>
    </source>
</reference>
<sequence length="256" mass="29234">MQYITITEAARRCGVATKTIQRAIRDGKLKAAYPHKNRARITMDDLETYRSSLPGQHVQTQTALEERVANLEKQLQVLLAHPPNRAPVIHIPDGSVKLADFERLHNVARAGVQATIKDKQFHPGKMHDGTEILDAAGQALFWQLFHDEYRWRSCADCPHGGAKTLTVTLWLVIYGNNKYIRGKRKVLDLIERDLQPYRMEKGARDPEYLLTLIYQDDDELENIIDEISREIGNTADTYNFQVEMDFTASDGSGRSW</sequence>
<dbReference type="Pfam" id="PF12728">
    <property type="entry name" value="HTH_17"/>
    <property type="match status" value="1"/>
</dbReference>
<dbReference type="EMBL" id="BSRI01000003">
    <property type="protein sequence ID" value="GLV61151.1"/>
    <property type="molecule type" value="Genomic_DNA"/>
</dbReference>
<protein>
    <recommendedName>
        <fullName evidence="1">Helix-turn-helix domain-containing protein</fullName>
    </recommendedName>
</protein>
<keyword evidence="3" id="KW-1185">Reference proteome</keyword>
<name>A0ABQ6G3Q8_9CHLR</name>
<accession>A0ABQ6G3Q8</accession>
<dbReference type="NCBIfam" id="TIGR01764">
    <property type="entry name" value="excise"/>
    <property type="match status" value="1"/>
</dbReference>